<sequence>MKATIRFFTILLLTVVGVVQAAGQTVQFSADTYQKDPKGNETRGRLYAGDGRMRMEMTQNGQKIIQIIDAPRQTTWILFPAQRAYMEQRGANPAQAAMERKDGRANPCQGIPGSQCRKLGEETIAGRKAIKWAMTFNYQGKTLQGTQWIDAGRGMVLRQEMPNGDRSSMKFLGLEKLDGRTVEKWEMSFTQQGKTSQRSYRWYDPELNLVIKEEYPGGFVREMRNIRIAPQDPTLFQVPAGYKKFTPQQQAPAGRR</sequence>
<evidence type="ECO:0000256" key="1">
    <source>
        <dbReference type="SAM" id="SignalP"/>
    </source>
</evidence>
<feature type="signal peptide" evidence="1">
    <location>
        <begin position="1"/>
        <end position="21"/>
    </location>
</feature>
<dbReference type="Proteomes" id="UP000886251">
    <property type="component" value="Unassembled WGS sequence"/>
</dbReference>
<name>A0A831RLZ9_9GAMM</name>
<accession>A0A831RLZ9</accession>
<organism evidence="2">
    <name type="scientific">Sedimenticola thiotaurini</name>
    <dbReference type="NCBI Taxonomy" id="1543721"/>
    <lineage>
        <taxon>Bacteria</taxon>
        <taxon>Pseudomonadati</taxon>
        <taxon>Pseudomonadota</taxon>
        <taxon>Gammaproteobacteria</taxon>
        <taxon>Chromatiales</taxon>
        <taxon>Sedimenticolaceae</taxon>
        <taxon>Sedimenticola</taxon>
    </lineage>
</organism>
<feature type="chain" id="PRO_5032615116" description="DUF4412 domain-containing protein" evidence="1">
    <location>
        <begin position="22"/>
        <end position="256"/>
    </location>
</feature>
<evidence type="ECO:0000313" key="2">
    <source>
        <dbReference type="EMBL" id="HEB96362.1"/>
    </source>
</evidence>
<proteinExistence type="predicted"/>
<gene>
    <name evidence="2" type="ORF">ENI96_08015</name>
</gene>
<comment type="caution">
    <text evidence="2">The sequence shown here is derived from an EMBL/GenBank/DDBJ whole genome shotgun (WGS) entry which is preliminary data.</text>
</comment>
<evidence type="ECO:0008006" key="3">
    <source>
        <dbReference type="Google" id="ProtNLM"/>
    </source>
</evidence>
<reference evidence="2" key="1">
    <citation type="journal article" date="2020" name="mSystems">
        <title>Genome- and Community-Level Interaction Insights into Carbon Utilization and Element Cycling Functions of Hydrothermarchaeota in Hydrothermal Sediment.</title>
        <authorList>
            <person name="Zhou Z."/>
            <person name="Liu Y."/>
            <person name="Xu W."/>
            <person name="Pan J."/>
            <person name="Luo Z.H."/>
            <person name="Li M."/>
        </authorList>
    </citation>
    <scope>NUCLEOTIDE SEQUENCE [LARGE SCALE GENOMIC DNA]</scope>
    <source>
        <strain evidence="2">HyVt-443</strain>
    </source>
</reference>
<dbReference type="Gene3D" id="2.50.20.10">
    <property type="entry name" value="Lipoprotein localisation LolA/LolB/LppX"/>
    <property type="match status" value="1"/>
</dbReference>
<keyword evidence="1" id="KW-0732">Signal</keyword>
<protein>
    <recommendedName>
        <fullName evidence="3">DUF4412 domain-containing protein</fullName>
    </recommendedName>
</protein>
<dbReference type="EMBL" id="DRKP01000091">
    <property type="protein sequence ID" value="HEB96362.1"/>
    <property type="molecule type" value="Genomic_DNA"/>
</dbReference>
<dbReference type="AlphaFoldDB" id="A0A831RLZ9"/>